<dbReference type="PROSITE" id="PS50017">
    <property type="entry name" value="DEATH_DOMAIN"/>
    <property type="match status" value="1"/>
</dbReference>
<dbReference type="Gene3D" id="2.60.220.30">
    <property type="match status" value="1"/>
</dbReference>
<dbReference type="STRING" id="307972.A0A2G8JVK5"/>
<feature type="domain" description="ZU5" evidence="2">
    <location>
        <begin position="50"/>
        <end position="157"/>
    </location>
</feature>
<accession>A0A2G8JVK5</accession>
<dbReference type="SMART" id="SM00005">
    <property type="entry name" value="DEATH"/>
    <property type="match status" value="1"/>
</dbReference>
<evidence type="ECO:0008006" key="5">
    <source>
        <dbReference type="Google" id="ProtNLM"/>
    </source>
</evidence>
<dbReference type="InterPro" id="IPR037936">
    <property type="entry name" value="UNC5A-D"/>
</dbReference>
<reference evidence="3 4" key="1">
    <citation type="journal article" date="2017" name="PLoS Biol.">
        <title>The sea cucumber genome provides insights into morphological evolution and visceral regeneration.</title>
        <authorList>
            <person name="Zhang X."/>
            <person name="Sun L."/>
            <person name="Yuan J."/>
            <person name="Sun Y."/>
            <person name="Gao Y."/>
            <person name="Zhang L."/>
            <person name="Li S."/>
            <person name="Dai H."/>
            <person name="Hamel J.F."/>
            <person name="Liu C."/>
            <person name="Yu Y."/>
            <person name="Liu S."/>
            <person name="Lin W."/>
            <person name="Guo K."/>
            <person name="Jin S."/>
            <person name="Xu P."/>
            <person name="Storey K.B."/>
            <person name="Huan P."/>
            <person name="Zhang T."/>
            <person name="Zhou Y."/>
            <person name="Zhang J."/>
            <person name="Lin C."/>
            <person name="Li X."/>
            <person name="Xing L."/>
            <person name="Huo D."/>
            <person name="Sun M."/>
            <person name="Wang L."/>
            <person name="Mercier A."/>
            <person name="Li F."/>
            <person name="Yang H."/>
            <person name="Xiang J."/>
        </authorList>
    </citation>
    <scope>NUCLEOTIDE SEQUENCE [LARGE SCALE GENOMIC DNA]</scope>
    <source>
        <strain evidence="3">Shaxun</strain>
        <tissue evidence="3">Muscle</tissue>
    </source>
</reference>
<dbReference type="PANTHER" id="PTHR12582:SF47">
    <property type="entry name" value="NETRIN RECEPTOR UNC-5"/>
    <property type="match status" value="1"/>
</dbReference>
<feature type="domain" description="Death" evidence="1">
    <location>
        <begin position="296"/>
        <end position="380"/>
    </location>
</feature>
<evidence type="ECO:0000313" key="3">
    <source>
        <dbReference type="EMBL" id="PIK39750.1"/>
    </source>
</evidence>
<sequence length="383" mass="43383">MKEEAEEFVVKKKRLSDKGKFEEGSVTSADEVPIHTGENIKKDEGDSRSMRAESIIGTYGGTLEIPYTGVSLRIPPGALRREYFIRMKIIPHHYLDESELSFASNSSVVVELLPNNVKLLIPATLTLPHCLVLKKKCERKAKVYSSHHKKGYYWRLPSCQQVLKMNRCIVLKEMPVVFYKKGELPLTISFEKVVPPNWTYNEENHNKEISFDTIAITEGSFCTFLLNKMASDETDGYACYFKAGQGSDLKDLIFPLTESSQPRTEATLPSMGFATAGDTHEELPSTIAQTTDSDVSEESLQYLSEHIGEHWKFVGRNLGVTEEQFSNIEQKVDASLKEKTYQMLRVWKMKMASAATYDVLGEALRKAGRVDLQEDLLRIYQPT</sequence>
<dbReference type="InterPro" id="IPR000906">
    <property type="entry name" value="ZU5_dom"/>
</dbReference>
<protein>
    <recommendedName>
        <fullName evidence="5">Netrin receptor UNC5</fullName>
    </recommendedName>
</protein>
<dbReference type="Pfam" id="PF00791">
    <property type="entry name" value="ZU5"/>
    <property type="match status" value="1"/>
</dbReference>
<dbReference type="InterPro" id="IPR011029">
    <property type="entry name" value="DEATH-like_dom_sf"/>
</dbReference>
<evidence type="ECO:0000259" key="1">
    <source>
        <dbReference type="PROSITE" id="PS50017"/>
    </source>
</evidence>
<dbReference type="EMBL" id="MRZV01001204">
    <property type="protein sequence ID" value="PIK39750.1"/>
    <property type="molecule type" value="Genomic_DNA"/>
</dbReference>
<dbReference type="Pfam" id="PF00531">
    <property type="entry name" value="Death"/>
    <property type="match status" value="1"/>
</dbReference>
<comment type="caution">
    <text evidence="3">The sequence shown here is derived from an EMBL/GenBank/DDBJ whole genome shotgun (WGS) entry which is preliminary data.</text>
</comment>
<keyword evidence="4" id="KW-1185">Reference proteome</keyword>
<dbReference type="CDD" id="cd01670">
    <property type="entry name" value="Death"/>
    <property type="match status" value="1"/>
</dbReference>
<dbReference type="GO" id="GO:0016020">
    <property type="term" value="C:membrane"/>
    <property type="evidence" value="ECO:0007669"/>
    <property type="project" value="InterPro"/>
</dbReference>
<dbReference type="PROSITE" id="PS51145">
    <property type="entry name" value="ZU5"/>
    <property type="match status" value="1"/>
</dbReference>
<dbReference type="Proteomes" id="UP000230750">
    <property type="component" value="Unassembled WGS sequence"/>
</dbReference>
<dbReference type="SUPFAM" id="SSF47986">
    <property type="entry name" value="DEATH domain"/>
    <property type="match status" value="1"/>
</dbReference>
<dbReference type="PANTHER" id="PTHR12582">
    <property type="entry name" value="NETRIN RECEPTOR UNC5"/>
    <property type="match status" value="1"/>
</dbReference>
<organism evidence="3 4">
    <name type="scientific">Stichopus japonicus</name>
    <name type="common">Sea cucumber</name>
    <dbReference type="NCBI Taxonomy" id="307972"/>
    <lineage>
        <taxon>Eukaryota</taxon>
        <taxon>Metazoa</taxon>
        <taxon>Echinodermata</taxon>
        <taxon>Eleutherozoa</taxon>
        <taxon>Echinozoa</taxon>
        <taxon>Holothuroidea</taxon>
        <taxon>Aspidochirotacea</taxon>
        <taxon>Aspidochirotida</taxon>
        <taxon>Stichopodidae</taxon>
        <taxon>Apostichopus</taxon>
    </lineage>
</organism>
<dbReference type="GO" id="GO:0005042">
    <property type="term" value="F:netrin receptor activity"/>
    <property type="evidence" value="ECO:0007669"/>
    <property type="project" value="InterPro"/>
</dbReference>
<dbReference type="OrthoDB" id="5973910at2759"/>
<dbReference type="SMART" id="SM00218">
    <property type="entry name" value="ZU5"/>
    <property type="match status" value="1"/>
</dbReference>
<proteinExistence type="predicted"/>
<dbReference type="InterPro" id="IPR000488">
    <property type="entry name" value="Death_dom"/>
</dbReference>
<gene>
    <name evidence="3" type="ORF">BSL78_23408</name>
</gene>
<evidence type="ECO:0000259" key="2">
    <source>
        <dbReference type="PROSITE" id="PS51145"/>
    </source>
</evidence>
<name>A0A2G8JVK5_STIJA</name>
<dbReference type="AlphaFoldDB" id="A0A2G8JVK5"/>
<evidence type="ECO:0000313" key="4">
    <source>
        <dbReference type="Proteomes" id="UP000230750"/>
    </source>
</evidence>
<dbReference type="Gene3D" id="1.10.533.10">
    <property type="entry name" value="Death Domain, Fas"/>
    <property type="match status" value="1"/>
</dbReference>